<evidence type="ECO:0000313" key="1">
    <source>
        <dbReference type="EMBL" id="CAI9941571.1"/>
    </source>
</evidence>
<evidence type="ECO:0000313" key="3">
    <source>
        <dbReference type="Proteomes" id="UP001642409"/>
    </source>
</evidence>
<proteinExistence type="predicted"/>
<protein>
    <submittedName>
        <fullName evidence="2">Hypothetical_protein</fullName>
    </submittedName>
</protein>
<sequence length="730" mass="85907">MTECDIEKLVYAKNRKRCLKDFSVESMNTEQLQDFFVQLDIMAQQDPFCFSVFKQVCAQIRNLKLIHKQFFAFVAHYYSSYLIIESLELLKLQPQFVELLIINIDKDNIGLCIVYFQLYNESQQLLQTLKQLINNEFAVKAAVLLTKYIQVPKQEIVFYQELVNDVLMKTELFQVLDRLQIIIQVIQSNQFCLMSDEQLIVIKQRLISRQASGQGIKINVLLFQILVFSVEKDDTCCQNLLQLLNFEPIILHQSEYYQLFECILLNSHKIHLESIIYEFIFLLDKFKPETSRQFQLINKIIEKAPYTIISRDRLFRNQSFYQIYGYLYYQFVNKIEIPGTDEVLEALEMFEDEQVDRICQLLNQQKVAEFAKTVNSQLFYQLVYSCKLYSSFNTKLEEEFISQLNNFNSNNLNPKLFRIFSDQSVLINSQIIGAVNSFFINVQRTSQLINEDNVDIQKCILYAVQFLNNNLKSSNCEFNDQIVQIATNIQDFYLLRFKQLKFVLDQLTVQFVTNFNVTQLNQFISRILFSLQSSYSQIRLNSQIALSRVLNIQFQFSLPKLFAEFKFVNSRESKFGILKSIQLASLTLNQTQLKQLLVFFNFAMKERDHSIREIGINIATNYLLNDNCSHKMKIHMLNYVHPNFTDDGFAQQVKKFVKAFDSLLIVKYLEIGLFATAKRVRDQYNDLYDQSNIPQLFLGRSRFEAEVTTGKKEMEWFGMEVADFGNEMEL</sequence>
<comment type="caution">
    <text evidence="1">The sequence shown here is derived from an EMBL/GenBank/DDBJ whole genome shotgun (WGS) entry which is preliminary data.</text>
</comment>
<dbReference type="Proteomes" id="UP001642409">
    <property type="component" value="Unassembled WGS sequence"/>
</dbReference>
<keyword evidence="3" id="KW-1185">Reference proteome</keyword>
<dbReference type="EMBL" id="CAXDID020000099">
    <property type="protein sequence ID" value="CAL6025567.1"/>
    <property type="molecule type" value="Genomic_DNA"/>
</dbReference>
<evidence type="ECO:0000313" key="2">
    <source>
        <dbReference type="EMBL" id="CAL6025567.1"/>
    </source>
</evidence>
<dbReference type="AlphaFoldDB" id="A0AA86PN09"/>
<reference evidence="2 3" key="2">
    <citation type="submission" date="2024-07" db="EMBL/GenBank/DDBJ databases">
        <authorList>
            <person name="Akdeniz Z."/>
        </authorList>
    </citation>
    <scope>NUCLEOTIDE SEQUENCE [LARGE SCALE GENOMIC DNA]</scope>
</reference>
<organism evidence="1">
    <name type="scientific">Hexamita inflata</name>
    <dbReference type="NCBI Taxonomy" id="28002"/>
    <lineage>
        <taxon>Eukaryota</taxon>
        <taxon>Metamonada</taxon>
        <taxon>Diplomonadida</taxon>
        <taxon>Hexamitidae</taxon>
        <taxon>Hexamitinae</taxon>
        <taxon>Hexamita</taxon>
    </lineage>
</organism>
<name>A0AA86PN09_9EUKA</name>
<reference evidence="1" key="1">
    <citation type="submission" date="2023-06" db="EMBL/GenBank/DDBJ databases">
        <authorList>
            <person name="Kurt Z."/>
        </authorList>
    </citation>
    <scope>NUCLEOTIDE SEQUENCE</scope>
</reference>
<dbReference type="EMBL" id="CATOUU010000694">
    <property type="protein sequence ID" value="CAI9941571.1"/>
    <property type="molecule type" value="Genomic_DNA"/>
</dbReference>
<accession>A0AA86PN09</accession>
<gene>
    <name evidence="1" type="ORF">HINF_LOCUS29216</name>
    <name evidence="2" type="ORF">HINF_LOCUS30405</name>
</gene>